<organism evidence="1 2">
    <name type="scientific">Catharanthus roseus</name>
    <name type="common">Madagascar periwinkle</name>
    <name type="synonym">Vinca rosea</name>
    <dbReference type="NCBI Taxonomy" id="4058"/>
    <lineage>
        <taxon>Eukaryota</taxon>
        <taxon>Viridiplantae</taxon>
        <taxon>Streptophyta</taxon>
        <taxon>Embryophyta</taxon>
        <taxon>Tracheophyta</taxon>
        <taxon>Spermatophyta</taxon>
        <taxon>Magnoliopsida</taxon>
        <taxon>eudicotyledons</taxon>
        <taxon>Gunneridae</taxon>
        <taxon>Pentapetalae</taxon>
        <taxon>asterids</taxon>
        <taxon>lamiids</taxon>
        <taxon>Gentianales</taxon>
        <taxon>Apocynaceae</taxon>
        <taxon>Rauvolfioideae</taxon>
        <taxon>Vinceae</taxon>
        <taxon>Catharanthinae</taxon>
        <taxon>Catharanthus</taxon>
    </lineage>
</organism>
<evidence type="ECO:0000313" key="1">
    <source>
        <dbReference type="EMBL" id="KAI5662441.1"/>
    </source>
</evidence>
<accession>A0ACC0ANZ4</accession>
<dbReference type="Proteomes" id="UP001060085">
    <property type="component" value="Linkage Group LG05"/>
</dbReference>
<protein>
    <submittedName>
        <fullName evidence="1">Uncharacterized protein</fullName>
    </submittedName>
</protein>
<comment type="caution">
    <text evidence="1">The sequence shown here is derived from an EMBL/GenBank/DDBJ whole genome shotgun (WGS) entry which is preliminary data.</text>
</comment>
<dbReference type="EMBL" id="CM044705">
    <property type="protein sequence ID" value="KAI5662441.1"/>
    <property type="molecule type" value="Genomic_DNA"/>
</dbReference>
<name>A0ACC0ANZ4_CATRO</name>
<gene>
    <name evidence="1" type="ORF">M9H77_21764</name>
</gene>
<reference evidence="2" key="1">
    <citation type="journal article" date="2023" name="Nat. Plants">
        <title>Single-cell RNA sequencing provides a high-resolution roadmap for understanding the multicellular compartmentation of specialized metabolism.</title>
        <authorList>
            <person name="Sun S."/>
            <person name="Shen X."/>
            <person name="Li Y."/>
            <person name="Li Y."/>
            <person name="Wang S."/>
            <person name="Li R."/>
            <person name="Zhang H."/>
            <person name="Shen G."/>
            <person name="Guo B."/>
            <person name="Wei J."/>
            <person name="Xu J."/>
            <person name="St-Pierre B."/>
            <person name="Chen S."/>
            <person name="Sun C."/>
        </authorList>
    </citation>
    <scope>NUCLEOTIDE SEQUENCE [LARGE SCALE GENOMIC DNA]</scope>
</reference>
<evidence type="ECO:0000313" key="2">
    <source>
        <dbReference type="Proteomes" id="UP001060085"/>
    </source>
</evidence>
<sequence>MASGSVGANENSDLSAPERPLLGEFTKVYTRRFPRRAQLDRDGDEPAAGPAAAELPLAVAPTDAEPTLSTSPARSPSHNHEDVAQSCQQEALAAKDDNFSQQLEEKQPEQSTLRVEAESGPNLRLTEEGRDSGQDVQEDDGERLAPCSQEASLGLQQNDGQETAPIVEENQTKSSGNQASPQLQAPDWKEPISENREELPLRGGNQTPSELRPSSTGEPPIPHGREELPSSGGQEPVSNGREVPEPTCVQEVTSNRKEDLQPSNAQAATCNSVDGRHLLPNGGDEHQLIGEEVPHAIENDRPVNDGAAAVLVNGGPTPVVSRVEDRIRINLSESTSKDVIRGLKRKLVGELDLVRSLVRKLEAKELQFTAYNTSNTNSNASYVGGFGSLGAYSQPHLMRVHSDVGSGVRPQLLRVNSEVGSIGRQESRPFRHLTVSLMENNHRVGEFVEKEKRTPKANQYYRNSEFLLGKDRLPPENNKRFKPNGAGKKHGGGAEYGFGFGIDVDKNREKAFRNCSNLLQRLMKHKHGWVFNEPVDAEKLCIPDYHDIIKHPMDFGTIKTRLSQNLYKTPREFAEDVRLVFRNAMTYNPKGQDVHTMAEELSIIFEERWVVIEKEYYTYQMYYDSGLPLPTPRRVPPPLPTKFLSPVPAPPRSVPPMRTLDRSESMTLPVDPKLKPNFPPVRTPVPKKPKAKDPNKRDMTYEEKQKLSTNLQSLPTEKLDAIVQIIKKRNTALSQHDDEIEVDIDSVDAETLWELDRFVTNYRKSLSKNKRKAELALQARAEAAQAAPIMNAALAATGVQKEGGVGENPSAVQVGKQGDNVSASTSSSSSSSDSGSSSSDSDSDSSSAYGSDAARSPRS</sequence>
<keyword evidence="2" id="KW-1185">Reference proteome</keyword>
<proteinExistence type="predicted"/>